<dbReference type="Gene3D" id="3.30.70.270">
    <property type="match status" value="1"/>
</dbReference>
<dbReference type="Gene3D" id="6.10.340.10">
    <property type="match status" value="1"/>
</dbReference>
<keyword evidence="1" id="KW-0812">Transmembrane</keyword>
<dbReference type="STRING" id="173990.SAMN05660691_03470"/>
<evidence type="ECO:0000259" key="4">
    <source>
        <dbReference type="PROSITE" id="PS50887"/>
    </source>
</evidence>
<feature type="domain" description="HAMP" evidence="3">
    <location>
        <begin position="292"/>
        <end position="343"/>
    </location>
</feature>
<dbReference type="PANTHER" id="PTHR33121:SF71">
    <property type="entry name" value="OXYGEN SENSOR PROTEIN DOSP"/>
    <property type="match status" value="1"/>
</dbReference>
<gene>
    <name evidence="5" type="ORF">SAMN05660691_03470</name>
</gene>
<evidence type="ECO:0000259" key="2">
    <source>
        <dbReference type="PROSITE" id="PS50883"/>
    </source>
</evidence>
<dbReference type="InterPro" id="IPR001633">
    <property type="entry name" value="EAL_dom"/>
</dbReference>
<dbReference type="Pfam" id="PF00672">
    <property type="entry name" value="HAMP"/>
    <property type="match status" value="1"/>
</dbReference>
<feature type="domain" description="EAL" evidence="2">
    <location>
        <begin position="511"/>
        <end position="764"/>
    </location>
</feature>
<dbReference type="SMART" id="SM00052">
    <property type="entry name" value="EAL"/>
    <property type="match status" value="1"/>
</dbReference>
<dbReference type="InterPro" id="IPR029150">
    <property type="entry name" value="dCache_3"/>
</dbReference>
<dbReference type="PANTHER" id="PTHR33121">
    <property type="entry name" value="CYCLIC DI-GMP PHOSPHODIESTERASE PDEF"/>
    <property type="match status" value="1"/>
</dbReference>
<dbReference type="GO" id="GO:0007165">
    <property type="term" value="P:signal transduction"/>
    <property type="evidence" value="ECO:0007669"/>
    <property type="project" value="InterPro"/>
</dbReference>
<dbReference type="EMBL" id="FNXF01000017">
    <property type="protein sequence ID" value="SEI08600.1"/>
    <property type="molecule type" value="Genomic_DNA"/>
</dbReference>
<keyword evidence="6" id="KW-1185">Reference proteome</keyword>
<evidence type="ECO:0000313" key="6">
    <source>
        <dbReference type="Proteomes" id="UP000199371"/>
    </source>
</evidence>
<dbReference type="InterPro" id="IPR000160">
    <property type="entry name" value="GGDEF_dom"/>
</dbReference>
<dbReference type="Pfam" id="PF00990">
    <property type="entry name" value="GGDEF"/>
    <property type="match status" value="1"/>
</dbReference>
<feature type="domain" description="GGDEF" evidence="4">
    <location>
        <begin position="374"/>
        <end position="504"/>
    </location>
</feature>
<keyword evidence="1" id="KW-1133">Transmembrane helix</keyword>
<dbReference type="PROSITE" id="PS50883">
    <property type="entry name" value="EAL"/>
    <property type="match status" value="1"/>
</dbReference>
<dbReference type="SMART" id="SM00304">
    <property type="entry name" value="HAMP"/>
    <property type="match status" value="1"/>
</dbReference>
<dbReference type="CDD" id="cd06225">
    <property type="entry name" value="HAMP"/>
    <property type="match status" value="1"/>
</dbReference>
<dbReference type="GO" id="GO:0016020">
    <property type="term" value="C:membrane"/>
    <property type="evidence" value="ECO:0007669"/>
    <property type="project" value="InterPro"/>
</dbReference>
<protein>
    <submittedName>
        <fullName evidence="5">Diguanylate cyclase (GGDEF) domain-containing protein</fullName>
    </submittedName>
</protein>
<dbReference type="RefSeq" id="WP_092796035.1">
    <property type="nucleotide sequence ID" value="NZ_FNXF01000017.1"/>
</dbReference>
<keyword evidence="1" id="KW-0472">Membrane</keyword>
<dbReference type="NCBIfam" id="TIGR00254">
    <property type="entry name" value="GGDEF"/>
    <property type="match status" value="1"/>
</dbReference>
<dbReference type="CDD" id="cd01949">
    <property type="entry name" value="GGDEF"/>
    <property type="match status" value="1"/>
</dbReference>
<dbReference type="Gene3D" id="3.20.20.450">
    <property type="entry name" value="EAL domain"/>
    <property type="match status" value="1"/>
</dbReference>
<dbReference type="Pfam" id="PF00563">
    <property type="entry name" value="EAL"/>
    <property type="match status" value="1"/>
</dbReference>
<dbReference type="CDD" id="cd01948">
    <property type="entry name" value="EAL"/>
    <property type="match status" value="1"/>
</dbReference>
<evidence type="ECO:0000259" key="3">
    <source>
        <dbReference type="PROSITE" id="PS50885"/>
    </source>
</evidence>
<dbReference type="PROSITE" id="PS50885">
    <property type="entry name" value="HAMP"/>
    <property type="match status" value="1"/>
</dbReference>
<reference evidence="6" key="1">
    <citation type="submission" date="2016-10" db="EMBL/GenBank/DDBJ databases">
        <authorList>
            <person name="Varghese N."/>
            <person name="Submissions S."/>
        </authorList>
    </citation>
    <scope>NUCLEOTIDE SEQUENCE [LARGE SCALE GENOMIC DNA]</scope>
    <source>
        <strain evidence="6">DSM 17616</strain>
    </source>
</reference>
<accession>A0A1H6NEP9</accession>
<feature type="transmembrane region" description="Helical" evidence="1">
    <location>
        <begin position="272"/>
        <end position="291"/>
    </location>
</feature>
<organism evidence="5 6">
    <name type="scientific">Rheinheimera pacifica</name>
    <dbReference type="NCBI Taxonomy" id="173990"/>
    <lineage>
        <taxon>Bacteria</taxon>
        <taxon>Pseudomonadati</taxon>
        <taxon>Pseudomonadota</taxon>
        <taxon>Gammaproteobacteria</taxon>
        <taxon>Chromatiales</taxon>
        <taxon>Chromatiaceae</taxon>
        <taxon>Rheinheimera</taxon>
    </lineage>
</organism>
<dbReference type="InterPro" id="IPR043128">
    <property type="entry name" value="Rev_trsase/Diguanyl_cyclase"/>
</dbReference>
<name>A0A1H6NEP9_9GAMM</name>
<dbReference type="Pfam" id="PF14827">
    <property type="entry name" value="dCache_3"/>
    <property type="match status" value="1"/>
</dbReference>
<evidence type="ECO:0000313" key="5">
    <source>
        <dbReference type="EMBL" id="SEI08600.1"/>
    </source>
</evidence>
<dbReference type="OrthoDB" id="8553030at2"/>
<dbReference type="GO" id="GO:0071111">
    <property type="term" value="F:cyclic-guanylate-specific phosphodiesterase activity"/>
    <property type="evidence" value="ECO:0007669"/>
    <property type="project" value="InterPro"/>
</dbReference>
<dbReference type="SUPFAM" id="SSF158472">
    <property type="entry name" value="HAMP domain-like"/>
    <property type="match status" value="1"/>
</dbReference>
<dbReference type="InterPro" id="IPR050706">
    <property type="entry name" value="Cyclic-di-GMP_PDE-like"/>
</dbReference>
<dbReference type="InterPro" id="IPR003660">
    <property type="entry name" value="HAMP_dom"/>
</dbReference>
<sequence>MTFSSLRTKLILILLVLLSLLATATGLATLSAMKRDSELQAGHILRVASKVLREALNNRASQLSSSVQILATDFGFRNAVATAEQETIESVLANHGNRINASLTLLLSPSGALLVSSDSTIKAADIAPLFQQTQGHNAAAVNDILHLAGQPYQLVLAPVRAPALIAWVGMGFPLDSTLAKQIRGITDLDISFVAKQAQGYQIYTSTLDSVYQQQLPALLDTLINDAGIPHNNPQQDYISLAMPLDQQQQLWAVQHLSNQRWLSSYQQFRHQLLLIFGAALSLTLLAGIIFARSITQPLKALSYFARRIGQGFDETIPVRGNDEVALLSRTLSAMQHDIRQREQQLQFNAEHDSLTGLYNRTAVERLLPDLLASSDGSLLQINIQQFKHINDVLGFSNGDILLQQLARRLKLGPELPVMLARLGGDEFLLVYNTLLTEGQVRAKLAALGEGYQLANSQINLKLCIGIYHFFCQQSNVNDALRRVDIALDNARQTPQRTAIYLQGQDESHQRELMLIRDLPEALHNGQFYAVYQPKIDLASQQCSSAEALIRWQHPKLGLIAPDEFIRLAEHSGNISLISDWMLQQVIAQTAKWWQQGLRLQIAVNLSVHDLLNPALADNINAQLQQYKLSAAALALEVTESAIMQDAATVIAQLQRIRGLGITLAIDDFGTGQSSLAYLKQLPVHELKIDRAFIKDIDHNSNDALIVAATTQLAHSLGFVVTAEGLENQAGLAKLQQCGCDKVQGYYFSRPLQADAFATWLQHYTSNHPHWLNAQTVK</sequence>
<dbReference type="AlphaFoldDB" id="A0A1H6NEP9"/>
<dbReference type="PROSITE" id="PS50887">
    <property type="entry name" value="GGDEF"/>
    <property type="match status" value="1"/>
</dbReference>
<dbReference type="SUPFAM" id="SSF141868">
    <property type="entry name" value="EAL domain-like"/>
    <property type="match status" value="1"/>
</dbReference>
<dbReference type="Proteomes" id="UP000199371">
    <property type="component" value="Unassembled WGS sequence"/>
</dbReference>
<dbReference type="SMART" id="SM00267">
    <property type="entry name" value="GGDEF"/>
    <property type="match status" value="1"/>
</dbReference>
<proteinExistence type="predicted"/>
<evidence type="ECO:0000256" key="1">
    <source>
        <dbReference type="SAM" id="Phobius"/>
    </source>
</evidence>
<dbReference type="InterPro" id="IPR029787">
    <property type="entry name" value="Nucleotide_cyclase"/>
</dbReference>
<dbReference type="InterPro" id="IPR035919">
    <property type="entry name" value="EAL_sf"/>
</dbReference>
<dbReference type="SUPFAM" id="SSF55073">
    <property type="entry name" value="Nucleotide cyclase"/>
    <property type="match status" value="1"/>
</dbReference>